<proteinExistence type="predicted"/>
<name>A0A832GZL4_9CYAN</name>
<protein>
    <submittedName>
        <fullName evidence="2">PRC-barrel domain containing protein</fullName>
    </submittedName>
</protein>
<accession>A0A832GZL4</accession>
<evidence type="ECO:0000259" key="1">
    <source>
        <dbReference type="Pfam" id="PF05239"/>
    </source>
</evidence>
<gene>
    <name evidence="2" type="ORF">ENR47_04005</name>
</gene>
<dbReference type="EMBL" id="DSRD01000256">
    <property type="protein sequence ID" value="HGW93435.1"/>
    <property type="molecule type" value="Genomic_DNA"/>
</dbReference>
<dbReference type="Gene3D" id="2.30.30.240">
    <property type="entry name" value="PRC-barrel domain"/>
    <property type="match status" value="1"/>
</dbReference>
<dbReference type="InterPro" id="IPR011033">
    <property type="entry name" value="PRC_barrel-like_sf"/>
</dbReference>
<reference evidence="2" key="1">
    <citation type="journal article" date="2020" name="mSystems">
        <title>Genome- and Community-Level Interaction Insights into Carbon Utilization and Element Cycling Functions of Hydrothermarchaeota in Hydrothermal Sediment.</title>
        <authorList>
            <person name="Zhou Z."/>
            <person name="Liu Y."/>
            <person name="Xu W."/>
            <person name="Pan J."/>
            <person name="Luo Z.H."/>
            <person name="Li M."/>
        </authorList>
    </citation>
    <scope>NUCLEOTIDE SEQUENCE [LARGE SCALE GENOMIC DNA]</scope>
    <source>
        <strain evidence="2">SpSt-402</strain>
    </source>
</reference>
<dbReference type="AlphaFoldDB" id="A0A832GZL4"/>
<dbReference type="SUPFAM" id="SSF50346">
    <property type="entry name" value="PRC-barrel domain"/>
    <property type="match status" value="1"/>
</dbReference>
<sequence length="91" mass="10162">MAPYQTNNFDPGYRSASGNLAFKNFDVYNDRHDRIGIVVDGLQDAAGSLQYLVIVLSTWVPGKQVLVPINQVQVDVQTQRLYAIGLSQQHK</sequence>
<organism evidence="2">
    <name type="scientific">Oscillatoriales cyanobacterium SpSt-402</name>
    <dbReference type="NCBI Taxonomy" id="2282168"/>
    <lineage>
        <taxon>Bacteria</taxon>
        <taxon>Bacillati</taxon>
        <taxon>Cyanobacteriota</taxon>
        <taxon>Cyanophyceae</taxon>
        <taxon>Oscillatoriophycideae</taxon>
        <taxon>Oscillatoriales</taxon>
    </lineage>
</organism>
<dbReference type="InterPro" id="IPR027275">
    <property type="entry name" value="PRC-brl_dom"/>
</dbReference>
<evidence type="ECO:0000313" key="2">
    <source>
        <dbReference type="EMBL" id="HGW93435.1"/>
    </source>
</evidence>
<feature type="domain" description="PRC-barrel" evidence="1">
    <location>
        <begin position="22"/>
        <end position="82"/>
    </location>
</feature>
<comment type="caution">
    <text evidence="2">The sequence shown here is derived from an EMBL/GenBank/DDBJ whole genome shotgun (WGS) entry which is preliminary data.</text>
</comment>
<dbReference type="Pfam" id="PF05239">
    <property type="entry name" value="PRC"/>
    <property type="match status" value="1"/>
</dbReference>